<accession>A0ABR2MYI8</accession>
<dbReference type="Proteomes" id="UP001412067">
    <property type="component" value="Unassembled WGS sequence"/>
</dbReference>
<evidence type="ECO:0000313" key="3">
    <source>
        <dbReference type="Proteomes" id="UP001412067"/>
    </source>
</evidence>
<organism evidence="2 3">
    <name type="scientific">Platanthera guangdongensis</name>
    <dbReference type="NCBI Taxonomy" id="2320717"/>
    <lineage>
        <taxon>Eukaryota</taxon>
        <taxon>Viridiplantae</taxon>
        <taxon>Streptophyta</taxon>
        <taxon>Embryophyta</taxon>
        <taxon>Tracheophyta</taxon>
        <taxon>Spermatophyta</taxon>
        <taxon>Magnoliopsida</taxon>
        <taxon>Liliopsida</taxon>
        <taxon>Asparagales</taxon>
        <taxon>Orchidaceae</taxon>
        <taxon>Orchidoideae</taxon>
        <taxon>Orchideae</taxon>
        <taxon>Orchidinae</taxon>
        <taxon>Platanthera</taxon>
    </lineage>
</organism>
<feature type="region of interest" description="Disordered" evidence="1">
    <location>
        <begin position="151"/>
        <end position="186"/>
    </location>
</feature>
<gene>
    <name evidence="2" type="ORF">KSP40_PGU021617</name>
</gene>
<reference evidence="2 3" key="1">
    <citation type="journal article" date="2022" name="Nat. Plants">
        <title>Genomes of leafy and leafless Platanthera orchids illuminate the evolution of mycoheterotrophy.</title>
        <authorList>
            <person name="Li M.H."/>
            <person name="Liu K.W."/>
            <person name="Li Z."/>
            <person name="Lu H.C."/>
            <person name="Ye Q.L."/>
            <person name="Zhang D."/>
            <person name="Wang J.Y."/>
            <person name="Li Y.F."/>
            <person name="Zhong Z.M."/>
            <person name="Liu X."/>
            <person name="Yu X."/>
            <person name="Liu D.K."/>
            <person name="Tu X.D."/>
            <person name="Liu B."/>
            <person name="Hao Y."/>
            <person name="Liao X.Y."/>
            <person name="Jiang Y.T."/>
            <person name="Sun W.H."/>
            <person name="Chen J."/>
            <person name="Chen Y.Q."/>
            <person name="Ai Y."/>
            <person name="Zhai J.W."/>
            <person name="Wu S.S."/>
            <person name="Zhou Z."/>
            <person name="Hsiao Y.Y."/>
            <person name="Wu W.L."/>
            <person name="Chen Y.Y."/>
            <person name="Lin Y.F."/>
            <person name="Hsu J.L."/>
            <person name="Li C.Y."/>
            <person name="Wang Z.W."/>
            <person name="Zhao X."/>
            <person name="Zhong W.Y."/>
            <person name="Ma X.K."/>
            <person name="Ma L."/>
            <person name="Huang J."/>
            <person name="Chen G.Z."/>
            <person name="Huang M.Z."/>
            <person name="Huang L."/>
            <person name="Peng D.H."/>
            <person name="Luo Y.B."/>
            <person name="Zou S.Q."/>
            <person name="Chen S.P."/>
            <person name="Lan S."/>
            <person name="Tsai W.C."/>
            <person name="Van de Peer Y."/>
            <person name="Liu Z.J."/>
        </authorList>
    </citation>
    <scope>NUCLEOTIDE SEQUENCE [LARGE SCALE GENOMIC DNA]</scope>
    <source>
        <strain evidence="2">Lor288</strain>
    </source>
</reference>
<name>A0ABR2MYI8_9ASPA</name>
<evidence type="ECO:0000256" key="1">
    <source>
        <dbReference type="SAM" id="MobiDB-lite"/>
    </source>
</evidence>
<sequence length="186" mass="20920">MALCVPYYVRPCSLSSSITLARIPAYPTLILNQIHLRCRRLSLFRRRLHFPAISAALPPLDLTEDNVKQVLIDAKSEFAQIFNASVGITGVVHLAELDGPFVKLRLQGRFWHTRATVLARLATYLKNRIPLVFIQKNLGEKMQSLENGMRIPTIGEDMPSEKRTPPAIFRPPDAVPSRKRATPPSI</sequence>
<dbReference type="Gene3D" id="3.30.300.130">
    <property type="entry name" value="Fe-S cluster assembly (FSCA)"/>
    <property type="match status" value="1"/>
</dbReference>
<dbReference type="PANTHER" id="PTHR36018:SF1">
    <property type="entry name" value="OS09G0481800 PROTEIN"/>
    <property type="match status" value="1"/>
</dbReference>
<dbReference type="PANTHER" id="PTHR36018">
    <property type="entry name" value="OS09G0481800 PROTEIN"/>
    <property type="match status" value="1"/>
</dbReference>
<dbReference type="InterPro" id="IPR034904">
    <property type="entry name" value="FSCA_dom_sf"/>
</dbReference>
<dbReference type="EMBL" id="JBBWWR010000003">
    <property type="protein sequence ID" value="KAK8969267.1"/>
    <property type="molecule type" value="Genomic_DNA"/>
</dbReference>
<comment type="caution">
    <text evidence="2">The sequence shown here is derived from an EMBL/GenBank/DDBJ whole genome shotgun (WGS) entry which is preliminary data.</text>
</comment>
<feature type="compositionally biased region" description="Basic residues" evidence="1">
    <location>
        <begin position="177"/>
        <end position="186"/>
    </location>
</feature>
<evidence type="ECO:0000313" key="2">
    <source>
        <dbReference type="EMBL" id="KAK8969267.1"/>
    </source>
</evidence>
<protein>
    <submittedName>
        <fullName evidence="2">Uncharacterized protein</fullName>
    </submittedName>
</protein>
<proteinExistence type="predicted"/>
<keyword evidence="3" id="KW-1185">Reference proteome</keyword>